<feature type="region of interest" description="Disordered" evidence="1">
    <location>
        <begin position="117"/>
        <end position="158"/>
    </location>
</feature>
<dbReference type="RefSeq" id="WP_009143222.1">
    <property type="nucleotide sequence ID" value="NZ_GL830987.1"/>
</dbReference>
<evidence type="ECO:0000256" key="2">
    <source>
        <dbReference type="SAM" id="Phobius"/>
    </source>
</evidence>
<organism evidence="3 4">
    <name type="scientific">Succinatimonas hippei (strain DSM 22608 / JCM 16073 / KCTC 15190 / YIT 12066)</name>
    <dbReference type="NCBI Taxonomy" id="762983"/>
    <lineage>
        <taxon>Bacteria</taxon>
        <taxon>Pseudomonadati</taxon>
        <taxon>Pseudomonadota</taxon>
        <taxon>Gammaproteobacteria</taxon>
        <taxon>Aeromonadales</taxon>
        <taxon>Succinivibrionaceae</taxon>
        <taxon>Succinatimonas</taxon>
    </lineage>
</organism>
<dbReference type="AlphaFoldDB" id="E8LJY4"/>
<keyword evidence="2" id="KW-1133">Transmembrane helix</keyword>
<name>E8LJY4_SUCHY</name>
<dbReference type="EMBL" id="AEVO01000050">
    <property type="protein sequence ID" value="EFY07172.1"/>
    <property type="molecule type" value="Genomic_DNA"/>
</dbReference>
<feature type="compositionally biased region" description="Basic and acidic residues" evidence="1">
    <location>
        <begin position="147"/>
        <end position="158"/>
    </location>
</feature>
<gene>
    <name evidence="3" type="ORF">HMPREF9444_01020</name>
</gene>
<reference evidence="3 4" key="1">
    <citation type="submission" date="2011-01" db="EMBL/GenBank/DDBJ databases">
        <authorList>
            <person name="Weinstock G."/>
            <person name="Sodergren E."/>
            <person name="Clifton S."/>
            <person name="Fulton L."/>
            <person name="Fulton B."/>
            <person name="Courtney L."/>
            <person name="Fronick C."/>
            <person name="Harrison M."/>
            <person name="Strong C."/>
            <person name="Farmer C."/>
            <person name="Delahaunty K."/>
            <person name="Markovic C."/>
            <person name="Hall O."/>
            <person name="Minx P."/>
            <person name="Tomlinson C."/>
            <person name="Mitreva M."/>
            <person name="Hou S."/>
            <person name="Chen J."/>
            <person name="Wollam A."/>
            <person name="Pepin K.H."/>
            <person name="Johnson M."/>
            <person name="Bhonagiri V."/>
            <person name="Zhang X."/>
            <person name="Suruliraj S."/>
            <person name="Warren W."/>
            <person name="Chinwalla A."/>
            <person name="Mardis E.R."/>
            <person name="Wilson R.K."/>
        </authorList>
    </citation>
    <scope>NUCLEOTIDE SEQUENCE [LARGE SCALE GENOMIC DNA]</scope>
    <source>
        <strain evidence="4">DSM 22608 / JCM 16073 / KCTC 15190 / YIT 12066</strain>
    </source>
</reference>
<dbReference type="STRING" id="762983.HMPREF9444_01020"/>
<dbReference type="HOGENOM" id="CLU_1668477_0_0_6"/>
<evidence type="ECO:0000256" key="1">
    <source>
        <dbReference type="SAM" id="MobiDB-lite"/>
    </source>
</evidence>
<dbReference type="InterPro" id="IPR009386">
    <property type="entry name" value="ZapG-like"/>
</dbReference>
<comment type="caution">
    <text evidence="3">The sequence shown here is derived from an EMBL/GenBank/DDBJ whole genome shotgun (WGS) entry which is preliminary data.</text>
</comment>
<evidence type="ECO:0008006" key="5">
    <source>
        <dbReference type="Google" id="ProtNLM"/>
    </source>
</evidence>
<proteinExistence type="predicted"/>
<evidence type="ECO:0000313" key="3">
    <source>
        <dbReference type="EMBL" id="EFY07172.1"/>
    </source>
</evidence>
<sequence length="158" mass="17584">MDPMYAALIFIVGFLVGGLICVLAFSKFSNKASLLDDLTKTKRELARVKRTVSDYFTTADNFYCEMDKKYQTYIKFMQESAKKICPENPGLFDISAKKEAEAKQTVAAASVSTTANLPAEVKEEETEAKKDADNIATPKDFVVEDSAENKEKESSPRI</sequence>
<keyword evidence="2" id="KW-0472">Membrane</keyword>
<dbReference type="Proteomes" id="UP000018458">
    <property type="component" value="Unassembled WGS sequence"/>
</dbReference>
<keyword evidence="2" id="KW-0812">Transmembrane</keyword>
<accession>E8LJY4</accession>
<evidence type="ECO:0000313" key="4">
    <source>
        <dbReference type="Proteomes" id="UP000018458"/>
    </source>
</evidence>
<protein>
    <recommendedName>
        <fullName evidence="5">DUF1043 family protein</fullName>
    </recommendedName>
</protein>
<keyword evidence="4" id="KW-1185">Reference proteome</keyword>
<dbReference type="Pfam" id="PF06295">
    <property type="entry name" value="ZapG-like"/>
    <property type="match status" value="1"/>
</dbReference>
<feature type="transmembrane region" description="Helical" evidence="2">
    <location>
        <begin position="6"/>
        <end position="25"/>
    </location>
</feature>